<dbReference type="InterPro" id="IPR001867">
    <property type="entry name" value="OmpR/PhoB-type_DNA-bd"/>
</dbReference>
<dbReference type="Gene3D" id="1.10.10.10">
    <property type="entry name" value="Winged helix-like DNA-binding domain superfamily/Winged helix DNA-binding domain"/>
    <property type="match status" value="1"/>
</dbReference>
<dbReference type="InterPro" id="IPR036388">
    <property type="entry name" value="WH-like_DNA-bd_sf"/>
</dbReference>
<keyword evidence="3" id="KW-1133">Transmembrane helix</keyword>
<comment type="caution">
    <text evidence="5">The sequence shown here is derived from an EMBL/GenBank/DDBJ whole genome shotgun (WGS) entry which is preliminary data.</text>
</comment>
<feature type="non-terminal residue" evidence="5">
    <location>
        <position position="201"/>
    </location>
</feature>
<proteinExistence type="predicted"/>
<dbReference type="GO" id="GO:0006355">
    <property type="term" value="P:regulation of DNA-templated transcription"/>
    <property type="evidence" value="ECO:0007669"/>
    <property type="project" value="InterPro"/>
</dbReference>
<evidence type="ECO:0000256" key="2">
    <source>
        <dbReference type="PROSITE-ProRule" id="PRU01091"/>
    </source>
</evidence>
<dbReference type="InterPro" id="IPR016032">
    <property type="entry name" value="Sig_transdc_resp-reg_C-effctor"/>
</dbReference>
<evidence type="ECO:0000259" key="4">
    <source>
        <dbReference type="PROSITE" id="PS51755"/>
    </source>
</evidence>
<dbReference type="SMART" id="SM00862">
    <property type="entry name" value="Trans_reg_C"/>
    <property type="match status" value="1"/>
</dbReference>
<feature type="domain" description="OmpR/PhoB-type" evidence="4">
    <location>
        <begin position="1"/>
        <end position="104"/>
    </location>
</feature>
<evidence type="ECO:0000313" key="5">
    <source>
        <dbReference type="EMBL" id="EBS9878531.1"/>
    </source>
</evidence>
<sequence>MTVYFIDKSLYFNSDKMILINKENNKSSKLYSTTSSLLLLLVIKHGEVLSKDFVLKNVWLDLDVVVTEGSYYQAITHLRKKIRELGCSIDFIQTIPRRGIVIPRSVKIRVITEGLEIQKIQEIELSKEINEAPEIHKIERLQESEEVHKVEEIIENQKLHDSLKTMEPLGGKKKFFLIFFALSFLFLLVFLFFRHKNVANN</sequence>
<gene>
    <name evidence="5" type="ORF">CEJ02_23255</name>
</gene>
<dbReference type="Pfam" id="PF00486">
    <property type="entry name" value="Trans_reg_C"/>
    <property type="match status" value="1"/>
</dbReference>
<name>A0A5V1ACF0_SALER</name>
<accession>A0A5V1ACF0</accession>
<feature type="transmembrane region" description="Helical" evidence="3">
    <location>
        <begin position="175"/>
        <end position="193"/>
    </location>
</feature>
<dbReference type="SUPFAM" id="SSF46894">
    <property type="entry name" value="C-terminal effector domain of the bipartite response regulators"/>
    <property type="match status" value="1"/>
</dbReference>
<dbReference type="EMBL" id="AAGXGX010000037">
    <property type="protein sequence ID" value="EBS9878531.1"/>
    <property type="molecule type" value="Genomic_DNA"/>
</dbReference>
<keyword evidence="3" id="KW-0472">Membrane</keyword>
<organism evidence="5">
    <name type="scientific">Salmonella enterica</name>
    <name type="common">Salmonella choleraesuis</name>
    <dbReference type="NCBI Taxonomy" id="28901"/>
    <lineage>
        <taxon>Bacteria</taxon>
        <taxon>Pseudomonadati</taxon>
        <taxon>Pseudomonadota</taxon>
        <taxon>Gammaproteobacteria</taxon>
        <taxon>Enterobacterales</taxon>
        <taxon>Enterobacteriaceae</taxon>
        <taxon>Salmonella</taxon>
    </lineage>
</organism>
<keyword evidence="1 2" id="KW-0238">DNA-binding</keyword>
<protein>
    <recommendedName>
        <fullName evidence="4">OmpR/PhoB-type domain-containing protein</fullName>
    </recommendedName>
</protein>
<feature type="DNA-binding region" description="OmpR/PhoB-type" evidence="2">
    <location>
        <begin position="1"/>
        <end position="104"/>
    </location>
</feature>
<dbReference type="AlphaFoldDB" id="A0A5V1ACF0"/>
<dbReference type="PROSITE" id="PS51755">
    <property type="entry name" value="OMPR_PHOB"/>
    <property type="match status" value="1"/>
</dbReference>
<evidence type="ECO:0000256" key="3">
    <source>
        <dbReference type="SAM" id="Phobius"/>
    </source>
</evidence>
<keyword evidence="3" id="KW-0812">Transmembrane</keyword>
<dbReference type="GO" id="GO:0003677">
    <property type="term" value="F:DNA binding"/>
    <property type="evidence" value="ECO:0007669"/>
    <property type="project" value="UniProtKB-UniRule"/>
</dbReference>
<reference evidence="5" key="1">
    <citation type="submission" date="2018-07" db="EMBL/GenBank/DDBJ databases">
        <authorList>
            <consortium name="GenomeTrakr network: Whole genome sequencing for foodborne pathogen traceback"/>
        </authorList>
    </citation>
    <scope>NUCLEOTIDE SEQUENCE</scope>
    <source>
        <strain evidence="5">CFSAN065048</strain>
    </source>
</reference>
<evidence type="ECO:0000256" key="1">
    <source>
        <dbReference type="ARBA" id="ARBA00023125"/>
    </source>
</evidence>
<dbReference type="GO" id="GO:0000160">
    <property type="term" value="P:phosphorelay signal transduction system"/>
    <property type="evidence" value="ECO:0007669"/>
    <property type="project" value="InterPro"/>
</dbReference>